<accession>A0ABT3WW27</accession>
<dbReference type="InterPro" id="IPR023367">
    <property type="entry name" value="Peptidase_M42_dom2"/>
</dbReference>
<dbReference type="InterPro" id="IPR008007">
    <property type="entry name" value="Peptidase_M42"/>
</dbReference>
<evidence type="ECO:0000313" key="8">
    <source>
        <dbReference type="Proteomes" id="UP001208017"/>
    </source>
</evidence>
<dbReference type="SUPFAM" id="SSF53187">
    <property type="entry name" value="Zn-dependent exopeptidases"/>
    <property type="match status" value="1"/>
</dbReference>
<dbReference type="Proteomes" id="UP001208017">
    <property type="component" value="Unassembled WGS sequence"/>
</dbReference>
<protein>
    <submittedName>
        <fullName evidence="7">M20/M25/M40 family metallo-hydrolase</fullName>
    </submittedName>
</protein>
<dbReference type="PIRSF" id="PIRSF001123">
    <property type="entry name" value="PepA_GA"/>
    <property type="match status" value="1"/>
</dbReference>
<keyword evidence="5" id="KW-0378">Hydrolase</keyword>
<evidence type="ECO:0000313" key="7">
    <source>
        <dbReference type="EMBL" id="MCX7568880.1"/>
    </source>
</evidence>
<sequence>MSSGNIRETMKQLISDWGISGYEHGIAERLKHVLKPYTTDIQVDKVGNLIARVPGLGPEPRPTVMLAAHMDEIGLLVTKIEPGGFLRVVNVGGVDARTQVAQEAVVHAKDGEYIGIFGTKPPHLTSPSERGKAAPLEDLFLDIGMPEDMVRSLVRIGDPVTIRRTPLELQNDRISGKSLDNRASIAAVLECLTEMQRLKVGTDVLAVFTVQEERGRNGAGPAAYGLQPDIAIAIDVTFGDMPGGPVDASFPLDGGPAICVGPNLHRKITAGLERTAKDLNMHYEREITQGDSGTDAYPIQISRGSIPTGLVSIPLRYMHTSVETVCYRDIERTGKLLAHYIAGVDRTYVEGLSCYLKN</sequence>
<gene>
    <name evidence="7" type="ORF">OS242_02755</name>
</gene>
<dbReference type="Pfam" id="PF05343">
    <property type="entry name" value="Peptidase_M42"/>
    <property type="match status" value="1"/>
</dbReference>
<evidence type="ECO:0000256" key="3">
    <source>
        <dbReference type="ARBA" id="ARBA00022670"/>
    </source>
</evidence>
<reference evidence="7 8" key="1">
    <citation type="submission" date="2022-11" db="EMBL/GenBank/DDBJ databases">
        <title>Study of microbial diversity in lake waters.</title>
        <authorList>
            <person name="Zhang J."/>
        </authorList>
    </citation>
    <scope>NUCLEOTIDE SEQUENCE [LARGE SCALE GENOMIC DNA]</scope>
    <source>
        <strain evidence="7 8">DT12</strain>
    </source>
</reference>
<dbReference type="EMBL" id="JAPMLT010000001">
    <property type="protein sequence ID" value="MCX7568880.1"/>
    <property type="molecule type" value="Genomic_DNA"/>
</dbReference>
<dbReference type="SUPFAM" id="SSF101821">
    <property type="entry name" value="Aminopeptidase/glucanase lid domain"/>
    <property type="match status" value="1"/>
</dbReference>
<keyword evidence="8" id="KW-1185">Reference proteome</keyword>
<dbReference type="InterPro" id="IPR051464">
    <property type="entry name" value="Peptidase_M42_aminopept"/>
</dbReference>
<comment type="caution">
    <text evidence="7">The sequence shown here is derived from an EMBL/GenBank/DDBJ whole genome shotgun (WGS) entry which is preliminary data.</text>
</comment>
<keyword evidence="2" id="KW-0031">Aminopeptidase</keyword>
<name>A0ABT3WW27_9BACL</name>
<organism evidence="7 8">
    <name type="scientific">Tumebacillus lacus</name>
    <dbReference type="NCBI Taxonomy" id="2995335"/>
    <lineage>
        <taxon>Bacteria</taxon>
        <taxon>Bacillati</taxon>
        <taxon>Bacillota</taxon>
        <taxon>Bacilli</taxon>
        <taxon>Bacillales</taxon>
        <taxon>Alicyclobacillaceae</taxon>
        <taxon>Tumebacillus</taxon>
    </lineage>
</organism>
<keyword evidence="3" id="KW-0645">Protease</keyword>
<dbReference type="Gene3D" id="2.40.30.40">
    <property type="entry name" value="Peptidase M42, domain 2"/>
    <property type="match status" value="1"/>
</dbReference>
<dbReference type="RefSeq" id="WP_267150115.1">
    <property type="nucleotide sequence ID" value="NZ_JAPMLT010000001.1"/>
</dbReference>
<dbReference type="Gene3D" id="3.40.630.10">
    <property type="entry name" value="Zn peptidases"/>
    <property type="match status" value="1"/>
</dbReference>
<evidence type="ECO:0000256" key="2">
    <source>
        <dbReference type="ARBA" id="ARBA00022438"/>
    </source>
</evidence>
<dbReference type="PANTHER" id="PTHR32481:SF0">
    <property type="entry name" value="AMINOPEPTIDASE YPDE-RELATED"/>
    <property type="match status" value="1"/>
</dbReference>
<comment type="similarity">
    <text evidence="1 6">Belongs to the peptidase M42 family.</text>
</comment>
<keyword evidence="4" id="KW-0479">Metal-binding</keyword>
<evidence type="ECO:0000256" key="4">
    <source>
        <dbReference type="ARBA" id="ARBA00022723"/>
    </source>
</evidence>
<evidence type="ECO:0000256" key="6">
    <source>
        <dbReference type="PIRNR" id="PIRNR001123"/>
    </source>
</evidence>
<proteinExistence type="inferred from homology"/>
<dbReference type="PANTHER" id="PTHR32481">
    <property type="entry name" value="AMINOPEPTIDASE"/>
    <property type="match status" value="1"/>
</dbReference>
<evidence type="ECO:0000256" key="5">
    <source>
        <dbReference type="ARBA" id="ARBA00022801"/>
    </source>
</evidence>
<evidence type="ECO:0000256" key="1">
    <source>
        <dbReference type="ARBA" id="ARBA00006272"/>
    </source>
</evidence>